<feature type="signal peptide" evidence="1">
    <location>
        <begin position="1"/>
        <end position="21"/>
    </location>
</feature>
<proteinExistence type="predicted"/>
<organism evidence="2 3">
    <name type="scientific">Mucor flavus</name>
    <dbReference type="NCBI Taxonomy" id="439312"/>
    <lineage>
        <taxon>Eukaryota</taxon>
        <taxon>Fungi</taxon>
        <taxon>Fungi incertae sedis</taxon>
        <taxon>Mucoromycota</taxon>
        <taxon>Mucoromycotina</taxon>
        <taxon>Mucoromycetes</taxon>
        <taxon>Mucorales</taxon>
        <taxon>Mucorineae</taxon>
        <taxon>Mucoraceae</taxon>
        <taxon>Mucor</taxon>
    </lineage>
</organism>
<reference evidence="2 3" key="1">
    <citation type="submission" date="2024-04" db="EMBL/GenBank/DDBJ databases">
        <title>genome sequences of Mucor flavus KT1a and Helicostylum pulchrum KT1b strains isolated from the surface of a dry-aged beef.</title>
        <authorList>
            <person name="Toyotome T."/>
            <person name="Hosono M."/>
            <person name="Torimaru M."/>
            <person name="Fukuda K."/>
            <person name="Mikami N."/>
        </authorList>
    </citation>
    <scope>NUCLEOTIDE SEQUENCE [LARGE SCALE GENOMIC DNA]</scope>
    <source>
        <strain evidence="2 3">KT1a</strain>
    </source>
</reference>
<comment type="caution">
    <text evidence="2">The sequence shown here is derived from an EMBL/GenBank/DDBJ whole genome shotgun (WGS) entry which is preliminary data.</text>
</comment>
<evidence type="ECO:0000313" key="3">
    <source>
        <dbReference type="Proteomes" id="UP001473302"/>
    </source>
</evidence>
<dbReference type="PROSITE" id="PS51257">
    <property type="entry name" value="PROKAR_LIPOPROTEIN"/>
    <property type="match status" value="1"/>
</dbReference>
<name>A0ABP9ZAP2_9FUNG</name>
<evidence type="ECO:0000313" key="2">
    <source>
        <dbReference type="EMBL" id="GAA5816199.1"/>
    </source>
</evidence>
<accession>A0ABP9ZAP2</accession>
<dbReference type="Proteomes" id="UP001473302">
    <property type="component" value="Unassembled WGS sequence"/>
</dbReference>
<dbReference type="EMBL" id="BAABUK010000030">
    <property type="protein sequence ID" value="GAA5816199.1"/>
    <property type="molecule type" value="Genomic_DNA"/>
</dbReference>
<sequence length="170" mass="19119">MYSKFLSVMLMALVFVVACTAEPFKEPASVSYGGNSTEDSERISPRAMGCKTKGNTKICTDQNKNALVNYKSFEHVNDHFSYRLPDWKKTNSYEFCISGACGAMTTLSGSEFIPSNYKNAANLALDRLYEAQYCIGNSGARLYPSAVDVYLYDLNFVISWWFNSVNYEKC</sequence>
<keyword evidence="1" id="KW-0732">Signal</keyword>
<keyword evidence="3" id="KW-1185">Reference proteome</keyword>
<evidence type="ECO:0000256" key="1">
    <source>
        <dbReference type="SAM" id="SignalP"/>
    </source>
</evidence>
<protein>
    <submittedName>
        <fullName evidence="2">Uncharacterized protein</fullName>
    </submittedName>
</protein>
<feature type="chain" id="PRO_5045553241" evidence="1">
    <location>
        <begin position="22"/>
        <end position="170"/>
    </location>
</feature>
<gene>
    <name evidence="2" type="ORF">MFLAVUS_009725</name>
</gene>